<dbReference type="InterPro" id="IPR008920">
    <property type="entry name" value="TF_FadR/GntR_C"/>
</dbReference>
<protein>
    <submittedName>
        <fullName evidence="5">FadR family transcriptional regulator</fullName>
    </submittedName>
</protein>
<comment type="caution">
    <text evidence="5">The sequence shown here is derived from an EMBL/GenBank/DDBJ whole genome shotgun (WGS) entry which is preliminary data.</text>
</comment>
<evidence type="ECO:0000256" key="3">
    <source>
        <dbReference type="ARBA" id="ARBA00023163"/>
    </source>
</evidence>
<dbReference type="Gene3D" id="1.20.120.530">
    <property type="entry name" value="GntR ligand-binding domain-like"/>
    <property type="match status" value="1"/>
</dbReference>
<dbReference type="PRINTS" id="PR00035">
    <property type="entry name" value="HTHGNTR"/>
</dbReference>
<evidence type="ECO:0000313" key="5">
    <source>
        <dbReference type="EMBL" id="MCW0483897.1"/>
    </source>
</evidence>
<proteinExistence type="predicted"/>
<dbReference type="Pfam" id="PF07729">
    <property type="entry name" value="FCD"/>
    <property type="match status" value="1"/>
</dbReference>
<evidence type="ECO:0000259" key="4">
    <source>
        <dbReference type="PROSITE" id="PS50949"/>
    </source>
</evidence>
<dbReference type="InterPro" id="IPR000524">
    <property type="entry name" value="Tscrpt_reg_HTH_GntR"/>
</dbReference>
<dbReference type="EMBL" id="JAPAAF010000024">
    <property type="protein sequence ID" value="MCW0483897.1"/>
    <property type="molecule type" value="Genomic_DNA"/>
</dbReference>
<evidence type="ECO:0000313" key="6">
    <source>
        <dbReference type="Proteomes" id="UP001163821"/>
    </source>
</evidence>
<dbReference type="Gene3D" id="1.10.10.10">
    <property type="entry name" value="Winged helix-like DNA-binding domain superfamily/Winged helix DNA-binding domain"/>
    <property type="match status" value="1"/>
</dbReference>
<sequence>MEKADRTDMLSAIDTRSLVDKVEMNLVEYFTRKALQPGDVIPKEVELAAAMGVSRTVIRESLNRLKTMGMIESKKHKGTVIKSPNLGSLLQKSMIPHILDNATLKDIFELRLVLEIGIADLLFTHKTPEDLEELTHIVEQEPEFSEDVLFDVSHEIKFHSKLYEMTRNETLRNFQNILLPVFNYVYDSGLINKPVKNIRYVSHKGLVDVLKNGTPDEYRVAMRKHLENHFQRISLIEKSGKETS</sequence>
<evidence type="ECO:0000256" key="1">
    <source>
        <dbReference type="ARBA" id="ARBA00023015"/>
    </source>
</evidence>
<dbReference type="CDD" id="cd07377">
    <property type="entry name" value="WHTH_GntR"/>
    <property type="match status" value="1"/>
</dbReference>
<dbReference type="SMART" id="SM00895">
    <property type="entry name" value="FCD"/>
    <property type="match status" value="1"/>
</dbReference>
<dbReference type="Pfam" id="PF00392">
    <property type="entry name" value="GntR"/>
    <property type="match status" value="1"/>
</dbReference>
<dbReference type="PROSITE" id="PS50949">
    <property type="entry name" value="HTH_GNTR"/>
    <property type="match status" value="1"/>
</dbReference>
<dbReference type="GO" id="GO:0003677">
    <property type="term" value="F:DNA binding"/>
    <property type="evidence" value="ECO:0007669"/>
    <property type="project" value="UniProtKB-KW"/>
</dbReference>
<keyword evidence="2" id="KW-0238">DNA-binding</keyword>
<accession>A0AA41YE19</accession>
<gene>
    <name evidence="5" type="ORF">N2K84_14230</name>
</gene>
<dbReference type="RefSeq" id="WP_282592490.1">
    <property type="nucleotide sequence ID" value="NZ_JAPAAF010000024.1"/>
</dbReference>
<feature type="domain" description="HTH gntR-type" evidence="4">
    <location>
        <begin position="16"/>
        <end position="84"/>
    </location>
</feature>
<keyword evidence="6" id="KW-1185">Reference proteome</keyword>
<dbReference type="Proteomes" id="UP001163821">
    <property type="component" value="Unassembled WGS sequence"/>
</dbReference>
<dbReference type="InterPro" id="IPR011711">
    <property type="entry name" value="GntR_C"/>
</dbReference>
<keyword evidence="3" id="KW-0804">Transcription</keyword>
<organism evidence="5 6">
    <name type="scientific">Gaoshiqia sediminis</name>
    <dbReference type="NCBI Taxonomy" id="2986998"/>
    <lineage>
        <taxon>Bacteria</taxon>
        <taxon>Pseudomonadati</taxon>
        <taxon>Bacteroidota</taxon>
        <taxon>Bacteroidia</taxon>
        <taxon>Marinilabiliales</taxon>
        <taxon>Prolixibacteraceae</taxon>
        <taxon>Gaoshiqia</taxon>
    </lineage>
</organism>
<dbReference type="SUPFAM" id="SSF46785">
    <property type="entry name" value="Winged helix' DNA-binding domain"/>
    <property type="match status" value="1"/>
</dbReference>
<dbReference type="AlphaFoldDB" id="A0AA41YE19"/>
<dbReference type="GO" id="GO:0003700">
    <property type="term" value="F:DNA-binding transcription factor activity"/>
    <property type="evidence" value="ECO:0007669"/>
    <property type="project" value="InterPro"/>
</dbReference>
<evidence type="ECO:0000256" key="2">
    <source>
        <dbReference type="ARBA" id="ARBA00023125"/>
    </source>
</evidence>
<reference evidence="5" key="1">
    <citation type="submission" date="2022-10" db="EMBL/GenBank/DDBJ databases">
        <title>Gaoshiqiia sediminis gen. nov., sp. nov., isolated from coastal sediment.</title>
        <authorList>
            <person name="Yu W.X."/>
            <person name="Mu D.S."/>
            <person name="Du J.Z."/>
            <person name="Liang Y.Q."/>
        </authorList>
    </citation>
    <scope>NUCLEOTIDE SEQUENCE</scope>
    <source>
        <strain evidence="5">A06</strain>
    </source>
</reference>
<dbReference type="InterPro" id="IPR036390">
    <property type="entry name" value="WH_DNA-bd_sf"/>
</dbReference>
<dbReference type="SUPFAM" id="SSF48008">
    <property type="entry name" value="GntR ligand-binding domain-like"/>
    <property type="match status" value="1"/>
</dbReference>
<dbReference type="SMART" id="SM00345">
    <property type="entry name" value="HTH_GNTR"/>
    <property type="match status" value="1"/>
</dbReference>
<dbReference type="PANTHER" id="PTHR43537:SF5">
    <property type="entry name" value="UXU OPERON TRANSCRIPTIONAL REGULATOR"/>
    <property type="match status" value="1"/>
</dbReference>
<dbReference type="PANTHER" id="PTHR43537">
    <property type="entry name" value="TRANSCRIPTIONAL REGULATOR, GNTR FAMILY"/>
    <property type="match status" value="1"/>
</dbReference>
<name>A0AA41YE19_9BACT</name>
<keyword evidence="1" id="KW-0805">Transcription regulation</keyword>
<dbReference type="InterPro" id="IPR036388">
    <property type="entry name" value="WH-like_DNA-bd_sf"/>
</dbReference>